<accession>A0AAZ3PXV0</accession>
<dbReference type="InterPro" id="IPR036397">
    <property type="entry name" value="RNaseH_sf"/>
</dbReference>
<name>A0AAZ3PXV0_ONCTS</name>
<dbReference type="PANTHER" id="PTHR23022">
    <property type="entry name" value="TRANSPOSABLE ELEMENT-RELATED"/>
    <property type="match status" value="1"/>
</dbReference>
<protein>
    <recommendedName>
        <fullName evidence="1">Transposase Tc1-like domain-containing protein</fullName>
    </recommendedName>
</protein>
<organism evidence="2 3">
    <name type="scientific">Oncorhynchus tshawytscha</name>
    <name type="common">Chinook salmon</name>
    <name type="synonym">Salmo tshawytscha</name>
    <dbReference type="NCBI Taxonomy" id="74940"/>
    <lineage>
        <taxon>Eukaryota</taxon>
        <taxon>Metazoa</taxon>
        <taxon>Chordata</taxon>
        <taxon>Craniata</taxon>
        <taxon>Vertebrata</taxon>
        <taxon>Euteleostomi</taxon>
        <taxon>Actinopterygii</taxon>
        <taxon>Neopterygii</taxon>
        <taxon>Teleostei</taxon>
        <taxon>Protacanthopterygii</taxon>
        <taxon>Salmoniformes</taxon>
        <taxon>Salmonidae</taxon>
        <taxon>Salmoninae</taxon>
        <taxon>Oncorhynchus</taxon>
    </lineage>
</organism>
<dbReference type="PANTHER" id="PTHR23022:SF135">
    <property type="entry name" value="SI:DKEY-77F5.3"/>
    <property type="match status" value="1"/>
</dbReference>
<dbReference type="GO" id="GO:0006313">
    <property type="term" value="P:DNA transposition"/>
    <property type="evidence" value="ECO:0007669"/>
    <property type="project" value="InterPro"/>
</dbReference>
<reference evidence="3" key="1">
    <citation type="journal article" date="2018" name="PLoS ONE">
        <title>Chinook salmon (Oncorhynchus tshawytscha) genome and transcriptome.</title>
        <authorList>
            <person name="Christensen K.A."/>
            <person name="Leong J.S."/>
            <person name="Sakhrani D."/>
            <person name="Biagi C.A."/>
            <person name="Minkley D.R."/>
            <person name="Withler R.E."/>
            <person name="Rondeau E.B."/>
            <person name="Koop B.F."/>
            <person name="Devlin R.H."/>
        </authorList>
    </citation>
    <scope>NUCLEOTIDE SEQUENCE [LARGE SCALE GENOMIC DNA]</scope>
</reference>
<dbReference type="SUPFAM" id="SSF46689">
    <property type="entry name" value="Homeodomain-like"/>
    <property type="match status" value="1"/>
</dbReference>
<dbReference type="GO" id="GO:0003677">
    <property type="term" value="F:DNA binding"/>
    <property type="evidence" value="ECO:0007669"/>
    <property type="project" value="InterPro"/>
</dbReference>
<evidence type="ECO:0000313" key="2">
    <source>
        <dbReference type="Ensembl" id="ENSOTSP00005120619.1"/>
    </source>
</evidence>
<dbReference type="Pfam" id="PF01498">
    <property type="entry name" value="HTH_Tnp_Tc3_2"/>
    <property type="match status" value="1"/>
</dbReference>
<dbReference type="Ensembl" id="ENSOTST00005190344.1">
    <property type="protein sequence ID" value="ENSOTSP00005120619.1"/>
    <property type="gene ID" value="ENSOTSG00005052217.1"/>
</dbReference>
<dbReference type="InterPro" id="IPR002492">
    <property type="entry name" value="Transposase_Tc1-like"/>
</dbReference>
<dbReference type="GeneTree" id="ENSGT01150000286996"/>
<sequence>MVTCKETRAVIIALHIKGFTGKDIAASKIAPKSTIYWIIKNLNETGSIVVKKASGHPRKSSKHQDGLLKLIQLRDRGTTSTEFAQEWQQAGVSASARTVRRRLLEDGLVSRRAAEKPLLSRKNIRDRLIFCKRYRDWTAEDWGKVIFSDESPFLLFGASRKKLVRRRQCERYHQSCVMPTVKHPETIHVWGCFSAKGVGSLTILPKNTAMNKEWYQHVLQEQLLPTIQDQFGDEQCLFQHDGATCHKAKVITKCFG</sequence>
<dbReference type="AlphaFoldDB" id="A0AAZ3PXV0"/>
<dbReference type="Gene3D" id="3.30.420.10">
    <property type="entry name" value="Ribonuclease H-like superfamily/Ribonuclease H"/>
    <property type="match status" value="1"/>
</dbReference>
<keyword evidence="3" id="KW-1185">Reference proteome</keyword>
<reference evidence="2" key="3">
    <citation type="submission" date="2025-09" db="UniProtKB">
        <authorList>
            <consortium name="Ensembl"/>
        </authorList>
    </citation>
    <scope>IDENTIFICATION</scope>
</reference>
<feature type="domain" description="Transposase Tc1-like" evidence="1">
    <location>
        <begin position="74"/>
        <end position="136"/>
    </location>
</feature>
<dbReference type="Proteomes" id="UP000694402">
    <property type="component" value="Unassembled WGS sequence"/>
</dbReference>
<dbReference type="InterPro" id="IPR052338">
    <property type="entry name" value="Transposase_5"/>
</dbReference>
<proteinExistence type="predicted"/>
<reference evidence="2" key="2">
    <citation type="submission" date="2025-08" db="UniProtKB">
        <authorList>
            <consortium name="Ensembl"/>
        </authorList>
    </citation>
    <scope>IDENTIFICATION</scope>
</reference>
<evidence type="ECO:0000259" key="1">
    <source>
        <dbReference type="Pfam" id="PF01498"/>
    </source>
</evidence>
<dbReference type="InterPro" id="IPR009057">
    <property type="entry name" value="Homeodomain-like_sf"/>
</dbReference>
<evidence type="ECO:0000313" key="3">
    <source>
        <dbReference type="Proteomes" id="UP000694402"/>
    </source>
</evidence>
<dbReference type="GO" id="GO:0015074">
    <property type="term" value="P:DNA integration"/>
    <property type="evidence" value="ECO:0007669"/>
    <property type="project" value="InterPro"/>
</dbReference>